<feature type="transmembrane region" description="Helical" evidence="1">
    <location>
        <begin position="68"/>
        <end position="86"/>
    </location>
</feature>
<name>A0ABY6T9Y3_9GAMM</name>
<evidence type="ECO:0000259" key="2">
    <source>
        <dbReference type="Pfam" id="PF00561"/>
    </source>
</evidence>
<evidence type="ECO:0000313" key="4">
    <source>
        <dbReference type="Proteomes" id="UP000277577"/>
    </source>
</evidence>
<accession>A0ABY6T9Y3</accession>
<dbReference type="GO" id="GO:0016746">
    <property type="term" value="F:acyltransferase activity"/>
    <property type="evidence" value="ECO:0007669"/>
    <property type="project" value="UniProtKB-KW"/>
</dbReference>
<keyword evidence="1" id="KW-0812">Transmembrane</keyword>
<evidence type="ECO:0000313" key="3">
    <source>
        <dbReference type="EMBL" id="VEB38901.1"/>
    </source>
</evidence>
<keyword evidence="3" id="KW-0808">Transferase</keyword>
<organism evidence="3 4">
    <name type="scientific">Legionella cherrii</name>
    <dbReference type="NCBI Taxonomy" id="28084"/>
    <lineage>
        <taxon>Bacteria</taxon>
        <taxon>Pseudomonadati</taxon>
        <taxon>Pseudomonadota</taxon>
        <taxon>Gammaproteobacteria</taxon>
        <taxon>Legionellales</taxon>
        <taxon>Legionellaceae</taxon>
        <taxon>Legionella</taxon>
    </lineage>
</organism>
<dbReference type="InterPro" id="IPR000073">
    <property type="entry name" value="AB_hydrolase_1"/>
</dbReference>
<proteinExistence type="predicted"/>
<keyword evidence="1" id="KW-1133">Transmembrane helix</keyword>
<evidence type="ECO:0000256" key="1">
    <source>
        <dbReference type="SAM" id="Phobius"/>
    </source>
</evidence>
<dbReference type="Gene3D" id="3.40.50.1820">
    <property type="entry name" value="alpha/beta hydrolase"/>
    <property type="match status" value="1"/>
</dbReference>
<dbReference type="InterPro" id="IPR051321">
    <property type="entry name" value="PHA/PHB_synthase"/>
</dbReference>
<dbReference type="Proteomes" id="UP000277577">
    <property type="component" value="Chromosome"/>
</dbReference>
<protein>
    <submittedName>
        <fullName evidence="3">Polyhydroxyalkanoic acid synthase</fullName>
        <ecNumber evidence="3">2.3.1.-</ecNumber>
    </submittedName>
</protein>
<sequence length="110" mass="12190">MKYYILDLSPGNSLVKWLVKQGHTVFIVSWRNPDEKDRDLGMDDYYRLGAMAAIDAVSTILPNTKIHLMGYCLGGTLAMITAAAMARNKDYRLKTLSLLAAQGILPKQAS</sequence>
<keyword evidence="1" id="KW-0472">Membrane</keyword>
<dbReference type="Pfam" id="PF00561">
    <property type="entry name" value="Abhydrolase_1"/>
    <property type="match status" value="1"/>
</dbReference>
<dbReference type="EC" id="2.3.1.-" evidence="3"/>
<feature type="domain" description="AB hydrolase-1" evidence="2">
    <location>
        <begin position="14"/>
        <end position="83"/>
    </location>
</feature>
<gene>
    <name evidence="3" type="primary">phbC_3</name>
    <name evidence="3" type="ORF">NCTC11976_02972</name>
</gene>
<keyword evidence="4" id="KW-1185">Reference proteome</keyword>
<dbReference type="PANTHER" id="PTHR36837:SF5">
    <property type="entry name" value="POLY-3-HYDROXYBUTYRATE SYNTHASE"/>
    <property type="match status" value="1"/>
</dbReference>
<reference evidence="3 4" key="1">
    <citation type="submission" date="2018-12" db="EMBL/GenBank/DDBJ databases">
        <authorList>
            <consortium name="Pathogen Informatics"/>
        </authorList>
    </citation>
    <scope>NUCLEOTIDE SEQUENCE [LARGE SCALE GENOMIC DNA]</scope>
    <source>
        <strain evidence="3 4">NCTC11976</strain>
    </source>
</reference>
<keyword evidence="3" id="KW-0012">Acyltransferase</keyword>
<dbReference type="SUPFAM" id="SSF53474">
    <property type="entry name" value="alpha/beta-Hydrolases"/>
    <property type="match status" value="1"/>
</dbReference>
<dbReference type="PANTHER" id="PTHR36837">
    <property type="entry name" value="POLY(3-HYDROXYALKANOATE) POLYMERASE SUBUNIT PHAC"/>
    <property type="match status" value="1"/>
</dbReference>
<dbReference type="InterPro" id="IPR029058">
    <property type="entry name" value="AB_hydrolase_fold"/>
</dbReference>
<dbReference type="EMBL" id="LR134173">
    <property type="protein sequence ID" value="VEB38901.1"/>
    <property type="molecule type" value="Genomic_DNA"/>
</dbReference>